<evidence type="ECO:0000313" key="3">
    <source>
        <dbReference type="Proteomes" id="UP001314170"/>
    </source>
</evidence>
<comment type="caution">
    <text evidence="2">The sequence shown here is derived from an EMBL/GenBank/DDBJ whole genome shotgun (WGS) entry which is preliminary data.</text>
</comment>
<dbReference type="PANTHER" id="PTHR36616">
    <property type="entry name" value="BNAC07G32700D PROTEIN"/>
    <property type="match status" value="1"/>
</dbReference>
<keyword evidence="1" id="KW-0732">Signal</keyword>
<dbReference type="AlphaFoldDB" id="A0AAV1RYI4"/>
<keyword evidence="3" id="KW-1185">Reference proteome</keyword>
<dbReference type="Proteomes" id="UP001314170">
    <property type="component" value="Unassembled WGS sequence"/>
</dbReference>
<feature type="chain" id="PRO_5043807913" evidence="1">
    <location>
        <begin position="25"/>
        <end position="72"/>
    </location>
</feature>
<organism evidence="2 3">
    <name type="scientific">Dovyalis caffra</name>
    <dbReference type="NCBI Taxonomy" id="77055"/>
    <lineage>
        <taxon>Eukaryota</taxon>
        <taxon>Viridiplantae</taxon>
        <taxon>Streptophyta</taxon>
        <taxon>Embryophyta</taxon>
        <taxon>Tracheophyta</taxon>
        <taxon>Spermatophyta</taxon>
        <taxon>Magnoliopsida</taxon>
        <taxon>eudicotyledons</taxon>
        <taxon>Gunneridae</taxon>
        <taxon>Pentapetalae</taxon>
        <taxon>rosids</taxon>
        <taxon>fabids</taxon>
        <taxon>Malpighiales</taxon>
        <taxon>Salicaceae</taxon>
        <taxon>Flacourtieae</taxon>
        <taxon>Dovyalis</taxon>
    </lineage>
</organism>
<dbReference type="PANTHER" id="PTHR36616:SF5">
    <property type="entry name" value="DIS3-EXONUCLEASE-LIKE PROTEIN"/>
    <property type="match status" value="1"/>
</dbReference>
<gene>
    <name evidence="2" type="ORF">DCAF_LOCUS16831</name>
</gene>
<proteinExistence type="predicted"/>
<sequence>MLQLFFAVAFSAVPLTLYIPPVRSLNFFVETVEDLFRQTSFYTVRAYPRIRVAFSRIFRNLFNLPRFDLWVI</sequence>
<name>A0AAV1RYI4_9ROSI</name>
<evidence type="ECO:0000256" key="1">
    <source>
        <dbReference type="SAM" id="SignalP"/>
    </source>
</evidence>
<dbReference type="EMBL" id="CAWUPB010001160">
    <property type="protein sequence ID" value="CAK7342512.1"/>
    <property type="molecule type" value="Genomic_DNA"/>
</dbReference>
<accession>A0AAV1RYI4</accession>
<feature type="signal peptide" evidence="1">
    <location>
        <begin position="1"/>
        <end position="24"/>
    </location>
</feature>
<protein>
    <submittedName>
        <fullName evidence="2">Uncharacterized protein</fullName>
    </submittedName>
</protein>
<evidence type="ECO:0000313" key="2">
    <source>
        <dbReference type="EMBL" id="CAK7342512.1"/>
    </source>
</evidence>
<reference evidence="2 3" key="1">
    <citation type="submission" date="2024-01" db="EMBL/GenBank/DDBJ databases">
        <authorList>
            <person name="Waweru B."/>
        </authorList>
    </citation>
    <scope>NUCLEOTIDE SEQUENCE [LARGE SCALE GENOMIC DNA]</scope>
</reference>